<evidence type="ECO:0000313" key="2">
    <source>
        <dbReference type="Proteomes" id="UP001151760"/>
    </source>
</evidence>
<protein>
    <submittedName>
        <fullName evidence="1">Small nuclear RNA activating complex, subunit SNAP43 protein</fullName>
    </submittedName>
</protein>
<dbReference type="Proteomes" id="UP001151760">
    <property type="component" value="Unassembled WGS sequence"/>
</dbReference>
<accession>A0ABQ5AAI6</accession>
<dbReference type="Pfam" id="PF09808">
    <property type="entry name" value="SNAPC1"/>
    <property type="match status" value="1"/>
</dbReference>
<comment type="caution">
    <text evidence="1">The sequence shown here is derived from an EMBL/GenBank/DDBJ whole genome shotgun (WGS) entry which is preliminary data.</text>
</comment>
<organism evidence="1 2">
    <name type="scientific">Tanacetum coccineum</name>
    <dbReference type="NCBI Taxonomy" id="301880"/>
    <lineage>
        <taxon>Eukaryota</taxon>
        <taxon>Viridiplantae</taxon>
        <taxon>Streptophyta</taxon>
        <taxon>Embryophyta</taxon>
        <taxon>Tracheophyta</taxon>
        <taxon>Spermatophyta</taxon>
        <taxon>Magnoliopsida</taxon>
        <taxon>eudicotyledons</taxon>
        <taxon>Gunneridae</taxon>
        <taxon>Pentapetalae</taxon>
        <taxon>asterids</taxon>
        <taxon>campanulids</taxon>
        <taxon>Asterales</taxon>
        <taxon>Asteraceae</taxon>
        <taxon>Asteroideae</taxon>
        <taxon>Anthemideae</taxon>
        <taxon>Anthemidinae</taxon>
        <taxon>Tanacetum</taxon>
    </lineage>
</organism>
<evidence type="ECO:0000313" key="1">
    <source>
        <dbReference type="EMBL" id="GJS98172.1"/>
    </source>
</evidence>
<sequence>MDLKPFRLDIDELINDFAEVGEMTSLSDMKTIWLSKKFSCIFEAMPNTKLGFVMQSLYAHCLGYMTSTNSISHRLGGLYCLYCIHETQPFNPPFRIYLSPCMLSKHRYLLLYDRGG</sequence>
<gene>
    <name evidence="1" type="ORF">Tco_0819342</name>
</gene>
<reference evidence="1" key="1">
    <citation type="journal article" date="2022" name="Int. J. Mol. Sci.">
        <title>Draft Genome of Tanacetum Coccineum: Genomic Comparison of Closely Related Tanacetum-Family Plants.</title>
        <authorList>
            <person name="Yamashiro T."/>
            <person name="Shiraishi A."/>
            <person name="Nakayama K."/>
            <person name="Satake H."/>
        </authorList>
    </citation>
    <scope>NUCLEOTIDE SEQUENCE</scope>
</reference>
<dbReference type="PANTHER" id="PTHR15131:SF3">
    <property type="entry name" value="SNRNA-ACTIVATING PROTEIN COMPLEX SUBUNIT 1"/>
    <property type="match status" value="1"/>
</dbReference>
<keyword evidence="2" id="KW-1185">Reference proteome</keyword>
<proteinExistence type="predicted"/>
<dbReference type="InterPro" id="IPR019188">
    <property type="entry name" value="SNAPC1"/>
</dbReference>
<dbReference type="EMBL" id="BQNB010012022">
    <property type="protein sequence ID" value="GJS98172.1"/>
    <property type="molecule type" value="Genomic_DNA"/>
</dbReference>
<reference evidence="1" key="2">
    <citation type="submission" date="2022-01" db="EMBL/GenBank/DDBJ databases">
        <authorList>
            <person name="Yamashiro T."/>
            <person name="Shiraishi A."/>
            <person name="Satake H."/>
            <person name="Nakayama K."/>
        </authorList>
    </citation>
    <scope>NUCLEOTIDE SEQUENCE</scope>
</reference>
<dbReference type="PANTHER" id="PTHR15131">
    <property type="entry name" value="SMALL NUCLEAR RNA ACTIVATING COMPLEX, POLYPEPTIDE 1"/>
    <property type="match status" value="1"/>
</dbReference>
<name>A0ABQ5AAI6_9ASTR</name>